<keyword evidence="2" id="KW-1185">Reference proteome</keyword>
<sequence>MNKTGNHNLKKQEINIYREIQRNTEMAMKALDAVTDKIYDDRLAAVVAEQELQYSRLHDRAVQNLVEGKAQTYRENAMEKMMLRFGIGYNTLLNTSTSHIAEMIIKGSNNGVLEMEKVLAHNEEFAGSPCRSLAKELIEMENANIRTLKEYL</sequence>
<name>A0AAE2ZZC8_9FIRM</name>
<dbReference type="EMBL" id="JAJEPV010000009">
    <property type="protein sequence ID" value="MCC2119032.1"/>
    <property type="molecule type" value="Genomic_DNA"/>
</dbReference>
<evidence type="ECO:0008006" key="3">
    <source>
        <dbReference type="Google" id="ProtNLM"/>
    </source>
</evidence>
<comment type="caution">
    <text evidence="1">The sequence shown here is derived from an EMBL/GenBank/DDBJ whole genome shotgun (WGS) entry which is preliminary data.</text>
</comment>
<accession>A0AAE2ZZC8</accession>
<dbReference type="RefSeq" id="WP_227732949.1">
    <property type="nucleotide sequence ID" value="NZ_JAJEPV010000009.1"/>
</dbReference>
<proteinExistence type="predicted"/>
<reference evidence="1 2" key="1">
    <citation type="submission" date="2021-10" db="EMBL/GenBank/DDBJ databases">
        <title>Anaerobic single-cell dispensing facilitates the cultivation of human gut bacteria.</title>
        <authorList>
            <person name="Afrizal A."/>
        </authorList>
    </citation>
    <scope>NUCLEOTIDE SEQUENCE [LARGE SCALE GENOMIC DNA]</scope>
    <source>
        <strain evidence="1 2">CLA-AA-H273</strain>
    </source>
</reference>
<dbReference type="Proteomes" id="UP001197795">
    <property type="component" value="Unassembled WGS sequence"/>
</dbReference>
<evidence type="ECO:0000313" key="2">
    <source>
        <dbReference type="Proteomes" id="UP001197795"/>
    </source>
</evidence>
<gene>
    <name evidence="1" type="ORF">LKD75_05400</name>
</gene>
<evidence type="ECO:0000313" key="1">
    <source>
        <dbReference type="EMBL" id="MCC2119032.1"/>
    </source>
</evidence>
<protein>
    <recommendedName>
        <fullName evidence="3">DUF2383 domain-containing protein</fullName>
    </recommendedName>
</protein>
<organism evidence="1 2">
    <name type="scientific">Waltera acetigignens</name>
    <dbReference type="NCBI Taxonomy" id="2981769"/>
    <lineage>
        <taxon>Bacteria</taxon>
        <taxon>Bacillati</taxon>
        <taxon>Bacillota</taxon>
        <taxon>Clostridia</taxon>
        <taxon>Lachnospirales</taxon>
        <taxon>Lachnospiraceae</taxon>
        <taxon>Waltera</taxon>
    </lineage>
</organism>
<dbReference type="AlphaFoldDB" id="A0AAE2ZZC8"/>